<sequence>MELVPTAVVGPDGHQLGLGVKKVVKRHKRSAAKEKQSTPANQSTSVVATLDEIKKLREEVLKEAIEEGLDYLSRGE</sequence>
<keyword evidence="2" id="KW-1185">Reference proteome</keyword>
<proteinExistence type="predicted"/>
<organism evidence="1">
    <name type="scientific">Oryza glumipatula</name>
    <dbReference type="NCBI Taxonomy" id="40148"/>
    <lineage>
        <taxon>Eukaryota</taxon>
        <taxon>Viridiplantae</taxon>
        <taxon>Streptophyta</taxon>
        <taxon>Embryophyta</taxon>
        <taxon>Tracheophyta</taxon>
        <taxon>Spermatophyta</taxon>
        <taxon>Magnoliopsida</taxon>
        <taxon>Liliopsida</taxon>
        <taxon>Poales</taxon>
        <taxon>Poaceae</taxon>
        <taxon>BOP clade</taxon>
        <taxon>Oryzoideae</taxon>
        <taxon>Oryzeae</taxon>
        <taxon>Oryzinae</taxon>
        <taxon>Oryza</taxon>
    </lineage>
</organism>
<accession>A0A0E0BQR6</accession>
<dbReference type="Gramene" id="OGLUM12G08230.1">
    <property type="protein sequence ID" value="OGLUM12G08230.1"/>
    <property type="gene ID" value="OGLUM12G08230"/>
</dbReference>
<name>A0A0E0BQR6_9ORYZ</name>
<dbReference type="HOGENOM" id="CLU_2658528_0_0_1"/>
<protein>
    <submittedName>
        <fullName evidence="1">Uncharacterized protein</fullName>
    </submittedName>
</protein>
<evidence type="ECO:0000313" key="1">
    <source>
        <dbReference type="EnsemblPlants" id="OGLUM12G08230.1"/>
    </source>
</evidence>
<dbReference type="AlphaFoldDB" id="A0A0E0BQR6"/>
<dbReference type="EnsemblPlants" id="OGLUM12G08230.1">
    <property type="protein sequence ID" value="OGLUM12G08230.1"/>
    <property type="gene ID" value="OGLUM12G08230"/>
</dbReference>
<reference evidence="1" key="1">
    <citation type="submission" date="2015-04" db="UniProtKB">
        <authorList>
            <consortium name="EnsemblPlants"/>
        </authorList>
    </citation>
    <scope>IDENTIFICATION</scope>
</reference>
<dbReference type="Proteomes" id="UP000026961">
    <property type="component" value="Chromosome 12"/>
</dbReference>
<evidence type="ECO:0000313" key="2">
    <source>
        <dbReference type="Proteomes" id="UP000026961"/>
    </source>
</evidence>
<reference evidence="1" key="2">
    <citation type="submission" date="2018-05" db="EMBL/GenBank/DDBJ databases">
        <title>OgluRS3 (Oryza glumaepatula Reference Sequence Version 3).</title>
        <authorList>
            <person name="Zhang J."/>
            <person name="Kudrna D."/>
            <person name="Lee S."/>
            <person name="Talag J."/>
            <person name="Welchert J."/>
            <person name="Wing R.A."/>
        </authorList>
    </citation>
    <scope>NUCLEOTIDE SEQUENCE [LARGE SCALE GENOMIC DNA]</scope>
</reference>